<proteinExistence type="predicted"/>
<comment type="caution">
    <text evidence="1">The sequence shown here is derived from an EMBL/GenBank/DDBJ whole genome shotgun (WGS) entry which is preliminary data.</text>
</comment>
<evidence type="ECO:0000313" key="2">
    <source>
        <dbReference type="Proteomes" id="UP000828390"/>
    </source>
</evidence>
<evidence type="ECO:0000313" key="1">
    <source>
        <dbReference type="EMBL" id="KAH3698922.1"/>
    </source>
</evidence>
<dbReference type="PANTHER" id="PTHR35558">
    <property type="entry name" value="SGNH_HYDRO DOMAIN-CONTAINING PROTEIN"/>
    <property type="match status" value="1"/>
</dbReference>
<reference evidence="1" key="1">
    <citation type="journal article" date="2019" name="bioRxiv">
        <title>The Genome of the Zebra Mussel, Dreissena polymorpha: A Resource for Invasive Species Research.</title>
        <authorList>
            <person name="McCartney M.A."/>
            <person name="Auch B."/>
            <person name="Kono T."/>
            <person name="Mallez S."/>
            <person name="Zhang Y."/>
            <person name="Obille A."/>
            <person name="Becker A."/>
            <person name="Abrahante J.E."/>
            <person name="Garbe J."/>
            <person name="Badalamenti J.P."/>
            <person name="Herman A."/>
            <person name="Mangelson H."/>
            <person name="Liachko I."/>
            <person name="Sullivan S."/>
            <person name="Sone E.D."/>
            <person name="Koren S."/>
            <person name="Silverstein K.A.T."/>
            <person name="Beckman K.B."/>
            <person name="Gohl D.M."/>
        </authorList>
    </citation>
    <scope>NUCLEOTIDE SEQUENCE</scope>
    <source>
        <strain evidence="1">Duluth1</strain>
        <tissue evidence="1">Whole animal</tissue>
    </source>
</reference>
<reference evidence="1" key="2">
    <citation type="submission" date="2020-11" db="EMBL/GenBank/DDBJ databases">
        <authorList>
            <person name="McCartney M.A."/>
            <person name="Auch B."/>
            <person name="Kono T."/>
            <person name="Mallez S."/>
            <person name="Becker A."/>
            <person name="Gohl D.M."/>
            <person name="Silverstein K.A.T."/>
            <person name="Koren S."/>
            <person name="Bechman K.B."/>
            <person name="Herman A."/>
            <person name="Abrahante J.E."/>
            <person name="Garbe J."/>
        </authorList>
    </citation>
    <scope>NUCLEOTIDE SEQUENCE</scope>
    <source>
        <strain evidence="1">Duluth1</strain>
        <tissue evidence="1">Whole animal</tissue>
    </source>
</reference>
<protein>
    <submittedName>
        <fullName evidence="1">Uncharacterized protein</fullName>
    </submittedName>
</protein>
<dbReference type="AlphaFoldDB" id="A0A9D3YEA5"/>
<name>A0A9D3YEA5_DREPO</name>
<dbReference type="PANTHER" id="PTHR35558:SF1">
    <property type="entry name" value="ENDONUCLEASE_EXONUCLEASE_PHOSPHATASE DOMAIN-CONTAINING PROTEIN"/>
    <property type="match status" value="1"/>
</dbReference>
<keyword evidence="2" id="KW-1185">Reference proteome</keyword>
<dbReference type="EMBL" id="JAIWYP010000015">
    <property type="protein sequence ID" value="KAH3698922.1"/>
    <property type="molecule type" value="Genomic_DNA"/>
</dbReference>
<dbReference type="Proteomes" id="UP000828390">
    <property type="component" value="Unassembled WGS sequence"/>
</dbReference>
<accession>A0A9D3YEA5</accession>
<gene>
    <name evidence="1" type="ORF">DPMN_073867</name>
</gene>
<organism evidence="1 2">
    <name type="scientific">Dreissena polymorpha</name>
    <name type="common">Zebra mussel</name>
    <name type="synonym">Mytilus polymorpha</name>
    <dbReference type="NCBI Taxonomy" id="45954"/>
    <lineage>
        <taxon>Eukaryota</taxon>
        <taxon>Metazoa</taxon>
        <taxon>Spiralia</taxon>
        <taxon>Lophotrochozoa</taxon>
        <taxon>Mollusca</taxon>
        <taxon>Bivalvia</taxon>
        <taxon>Autobranchia</taxon>
        <taxon>Heteroconchia</taxon>
        <taxon>Euheterodonta</taxon>
        <taxon>Imparidentia</taxon>
        <taxon>Neoheterodontei</taxon>
        <taxon>Myida</taxon>
        <taxon>Dreissenoidea</taxon>
        <taxon>Dreissenidae</taxon>
        <taxon>Dreissena</taxon>
    </lineage>
</organism>
<sequence length="111" mass="12868">MLSTTFDNVWSPVHETSVYDRRGSTMPLKLRENNWDLQFIDMGLLSKSTRELDSLAANGPMRALAIIDGKLFVYQPKQERSRLSIKQWTYAFVIYMGVLLEKLPTRSQELL</sequence>